<organism evidence="2 3">
    <name type="scientific">Rotaria magnacalcarata</name>
    <dbReference type="NCBI Taxonomy" id="392030"/>
    <lineage>
        <taxon>Eukaryota</taxon>
        <taxon>Metazoa</taxon>
        <taxon>Spiralia</taxon>
        <taxon>Gnathifera</taxon>
        <taxon>Rotifera</taxon>
        <taxon>Eurotatoria</taxon>
        <taxon>Bdelloidea</taxon>
        <taxon>Philodinida</taxon>
        <taxon>Philodinidae</taxon>
        <taxon>Rotaria</taxon>
    </lineage>
</organism>
<comment type="caution">
    <text evidence="2">The sequence shown here is derived from an EMBL/GenBank/DDBJ whole genome shotgun (WGS) entry which is preliminary data.</text>
</comment>
<evidence type="ECO:0000313" key="3">
    <source>
        <dbReference type="Proteomes" id="UP000663887"/>
    </source>
</evidence>
<feature type="transmembrane region" description="Helical" evidence="1">
    <location>
        <begin position="6"/>
        <end position="28"/>
    </location>
</feature>
<evidence type="ECO:0000313" key="2">
    <source>
        <dbReference type="EMBL" id="CAF1964192.1"/>
    </source>
</evidence>
<evidence type="ECO:0000256" key="1">
    <source>
        <dbReference type="SAM" id="Phobius"/>
    </source>
</evidence>
<dbReference type="AlphaFoldDB" id="A0A816LP27"/>
<accession>A0A816LP27</accession>
<dbReference type="EMBL" id="CAJNRG010000071">
    <property type="protein sequence ID" value="CAF1964192.1"/>
    <property type="molecule type" value="Genomic_DNA"/>
</dbReference>
<dbReference type="Proteomes" id="UP000663887">
    <property type="component" value="Unassembled WGS sequence"/>
</dbReference>
<reference evidence="2" key="1">
    <citation type="submission" date="2021-02" db="EMBL/GenBank/DDBJ databases">
        <authorList>
            <person name="Nowell W R."/>
        </authorList>
    </citation>
    <scope>NUCLEOTIDE SEQUENCE</scope>
</reference>
<feature type="transmembrane region" description="Helical" evidence="1">
    <location>
        <begin position="87"/>
        <end position="106"/>
    </location>
</feature>
<keyword evidence="1" id="KW-0472">Membrane</keyword>
<keyword evidence="1" id="KW-1133">Transmembrane helix</keyword>
<dbReference type="Gene3D" id="1.20.1070.10">
    <property type="entry name" value="Rhodopsin 7-helix transmembrane proteins"/>
    <property type="match status" value="1"/>
</dbReference>
<name>A0A816LP27_9BILA</name>
<feature type="transmembrane region" description="Helical" evidence="1">
    <location>
        <begin position="246"/>
        <end position="265"/>
    </location>
</feature>
<sequence length="275" mass="31762">MNPCSFYLISAAYANIIWISVCPLIRMFSTFGLNLSESIVVLCKVRRSLSYKLSMISVALATIDQFLVSSTHFEYRHLSSLRSAHRLVAFATIACCIRFGDMFYCLNVTGTAPLETCTYTTRRMCGFYNEIVPIPVLIPCPLIINFGFTTIRNIHQSRKKNNVTKKSCQSIRRTDRQRIQVQFVLSFELPNTTNYYFLFCYIIFQMIISQSLLRLISYVPNMVRHTYTLSTFYVQRSSMRSKIETIFANATFFLTTFQSSFSFFIDATSGEEIFD</sequence>
<proteinExistence type="predicted"/>
<protein>
    <submittedName>
        <fullName evidence="2">Uncharacterized protein</fullName>
    </submittedName>
</protein>
<feature type="transmembrane region" description="Helical" evidence="1">
    <location>
        <begin position="195"/>
        <end position="216"/>
    </location>
</feature>
<feature type="transmembrane region" description="Helical" evidence="1">
    <location>
        <begin position="127"/>
        <end position="148"/>
    </location>
</feature>
<gene>
    <name evidence="2" type="ORF">XDN619_LOCUS1537</name>
</gene>
<keyword evidence="1" id="KW-0812">Transmembrane</keyword>